<dbReference type="AlphaFoldDB" id="A0A3S9WCV6"/>
<evidence type="ECO:0000313" key="7">
    <source>
        <dbReference type="EMBL" id="AZS37872.1"/>
    </source>
</evidence>
<dbReference type="OrthoDB" id="5295340at2"/>
<dbReference type="InterPro" id="IPR050129">
    <property type="entry name" value="Zn_alcohol_dh"/>
</dbReference>
<gene>
    <name evidence="7" type="primary">adhT</name>
    <name evidence="7" type="ORF">CVS47_02519</name>
</gene>
<organism evidence="7 8">
    <name type="scientific">Microbacterium lemovicicum</name>
    <dbReference type="NCBI Taxonomy" id="1072463"/>
    <lineage>
        <taxon>Bacteria</taxon>
        <taxon>Bacillati</taxon>
        <taxon>Actinomycetota</taxon>
        <taxon>Actinomycetes</taxon>
        <taxon>Micrococcales</taxon>
        <taxon>Microbacteriaceae</taxon>
        <taxon>Microbacterium</taxon>
    </lineage>
</organism>
<dbReference type="InterPro" id="IPR002328">
    <property type="entry name" value="ADH_Zn_CS"/>
</dbReference>
<dbReference type="InterPro" id="IPR036291">
    <property type="entry name" value="NAD(P)-bd_dom_sf"/>
</dbReference>
<evidence type="ECO:0000313" key="8">
    <source>
        <dbReference type="Proteomes" id="UP000276888"/>
    </source>
</evidence>
<dbReference type="EC" id="1.1.1.1" evidence="7"/>
<name>A0A3S9WCV6_9MICO</name>
<keyword evidence="2 5" id="KW-0479">Metal-binding</keyword>
<dbReference type="RefSeq" id="WP_127096372.1">
    <property type="nucleotide sequence ID" value="NZ_CP031423.1"/>
</dbReference>
<dbReference type="Gene3D" id="3.90.180.10">
    <property type="entry name" value="Medium-chain alcohol dehydrogenases, catalytic domain"/>
    <property type="match status" value="1"/>
</dbReference>
<feature type="domain" description="Enoyl reductase (ER)" evidence="6">
    <location>
        <begin position="10"/>
        <end position="341"/>
    </location>
</feature>
<dbReference type="EMBL" id="CP031423">
    <property type="protein sequence ID" value="AZS37872.1"/>
    <property type="molecule type" value="Genomic_DNA"/>
</dbReference>
<dbReference type="KEGG" id="mlv:CVS47_02519"/>
<comment type="similarity">
    <text evidence="5">Belongs to the zinc-containing alcohol dehydrogenase family.</text>
</comment>
<dbReference type="GO" id="GO:0004022">
    <property type="term" value="F:alcohol dehydrogenase (NAD+) activity"/>
    <property type="evidence" value="ECO:0007669"/>
    <property type="project" value="UniProtKB-EC"/>
</dbReference>
<dbReference type="SUPFAM" id="SSF50129">
    <property type="entry name" value="GroES-like"/>
    <property type="match status" value="1"/>
</dbReference>
<evidence type="ECO:0000256" key="2">
    <source>
        <dbReference type="ARBA" id="ARBA00022723"/>
    </source>
</evidence>
<keyword evidence="8" id="KW-1185">Reference proteome</keyword>
<dbReference type="InterPro" id="IPR013154">
    <property type="entry name" value="ADH-like_N"/>
</dbReference>
<dbReference type="GO" id="GO:0008270">
    <property type="term" value="F:zinc ion binding"/>
    <property type="evidence" value="ECO:0007669"/>
    <property type="project" value="InterPro"/>
</dbReference>
<keyword evidence="4 7" id="KW-0560">Oxidoreductase</keyword>
<dbReference type="PANTHER" id="PTHR43401:SF5">
    <property type="entry name" value="ALCOHOL DEHYDROGENASE-RELATED"/>
    <property type="match status" value="1"/>
</dbReference>
<dbReference type="SUPFAM" id="SSF51735">
    <property type="entry name" value="NAD(P)-binding Rossmann-fold domains"/>
    <property type="match status" value="1"/>
</dbReference>
<dbReference type="SMART" id="SM00829">
    <property type="entry name" value="PKS_ER"/>
    <property type="match status" value="1"/>
</dbReference>
<evidence type="ECO:0000256" key="5">
    <source>
        <dbReference type="RuleBase" id="RU361277"/>
    </source>
</evidence>
<reference evidence="7 8" key="1">
    <citation type="submission" date="2018-08" db="EMBL/GenBank/DDBJ databases">
        <title>Microbacterium lemovicicum sp. nov., a bacterium isolated from a natural uranium-rich soil.</title>
        <authorList>
            <person name="ORTET P."/>
        </authorList>
    </citation>
    <scope>NUCLEOTIDE SEQUENCE [LARGE SCALE GENOMIC DNA]</scope>
    <source>
        <strain evidence="7 8">Viu22</strain>
    </source>
</reference>
<dbReference type="Pfam" id="PF00107">
    <property type="entry name" value="ADH_zinc_N"/>
    <property type="match status" value="1"/>
</dbReference>
<protein>
    <submittedName>
        <fullName evidence="7">Alcohol dehydrogenase</fullName>
        <ecNumber evidence="7">1.1.1.1</ecNumber>
    </submittedName>
</protein>
<accession>A0A3S9WCV6</accession>
<dbReference type="Proteomes" id="UP000276888">
    <property type="component" value="Chromosome"/>
</dbReference>
<dbReference type="PANTHER" id="PTHR43401">
    <property type="entry name" value="L-THREONINE 3-DEHYDROGENASE"/>
    <property type="match status" value="1"/>
</dbReference>
<dbReference type="Pfam" id="PF08240">
    <property type="entry name" value="ADH_N"/>
    <property type="match status" value="1"/>
</dbReference>
<evidence type="ECO:0000259" key="6">
    <source>
        <dbReference type="SMART" id="SM00829"/>
    </source>
</evidence>
<comment type="cofactor">
    <cofactor evidence="1 5">
        <name>Zn(2+)</name>
        <dbReference type="ChEBI" id="CHEBI:29105"/>
    </cofactor>
</comment>
<dbReference type="InterPro" id="IPR020843">
    <property type="entry name" value="ER"/>
</dbReference>
<dbReference type="InterPro" id="IPR011032">
    <property type="entry name" value="GroES-like_sf"/>
</dbReference>
<evidence type="ECO:0000256" key="1">
    <source>
        <dbReference type="ARBA" id="ARBA00001947"/>
    </source>
</evidence>
<proteinExistence type="inferred from homology"/>
<evidence type="ECO:0000256" key="3">
    <source>
        <dbReference type="ARBA" id="ARBA00022833"/>
    </source>
</evidence>
<dbReference type="InterPro" id="IPR013149">
    <property type="entry name" value="ADH-like_C"/>
</dbReference>
<evidence type="ECO:0000256" key="4">
    <source>
        <dbReference type="ARBA" id="ARBA00023002"/>
    </source>
</evidence>
<dbReference type="PROSITE" id="PS00059">
    <property type="entry name" value="ADH_ZINC"/>
    <property type="match status" value="1"/>
</dbReference>
<keyword evidence="3 5" id="KW-0862">Zinc</keyword>
<sequence length="344" mass="35669">MRAVLIEEFGRTPVTVELPDAVCPPTGAVVRVMATGVCRSDWHAWKGHDSSVRAPYVPGHEFAGVVARVGAEVTGFRPGDRVTAPFVFACGDCEQCRTGDQQVCARQEQPGFTVAGSFADEVTVLDAEVNLVALPDEVDFVDAAGLGCRFATAYRAVRTRGRVQSGEWVAVHGCGGVGLSAILIARAAGARVVAVDVSPAARAAAEALGAVALAPSTDTAGAVRALTDGGAHLSLDAFGSAETSIASVLSLRPRGRHVQVGLLLDADATPAMPMGQVIAHELDLLGSHGMSARDYPSMLTDIADGRLDPALTRGRVIGFDELPAALAEMDDPRRAPGMLVAVRA</sequence>